<keyword evidence="2" id="KW-0456">Lyase</keyword>
<dbReference type="AlphaFoldDB" id="A0A2C5Y7U4"/>
<feature type="active site" description="Proton acceptor" evidence="3">
    <location>
        <position position="81"/>
    </location>
</feature>
<feature type="binding site" evidence="4">
    <location>
        <begin position="10"/>
        <end position="15"/>
    </location>
    <ligand>
        <name>substrate</name>
    </ligand>
</feature>
<dbReference type="PANTHER" id="PTHR12935:SF0">
    <property type="entry name" value="GAMMA-GLUTAMYLCYCLOTRANSFERASE"/>
    <property type="match status" value="1"/>
</dbReference>
<dbReference type="Gene3D" id="3.10.490.10">
    <property type="entry name" value="Gamma-glutamyl cyclotransferase-like"/>
    <property type="match status" value="1"/>
</dbReference>
<dbReference type="InterPro" id="IPR017939">
    <property type="entry name" value="G-Glutamylcylcotransferase"/>
</dbReference>
<evidence type="ECO:0000313" key="6">
    <source>
        <dbReference type="EMBL" id="PHH62941.1"/>
    </source>
</evidence>
<organism evidence="6 7">
    <name type="scientific">Ophiocordyceps australis</name>
    <dbReference type="NCBI Taxonomy" id="1399860"/>
    <lineage>
        <taxon>Eukaryota</taxon>
        <taxon>Fungi</taxon>
        <taxon>Dikarya</taxon>
        <taxon>Ascomycota</taxon>
        <taxon>Pezizomycotina</taxon>
        <taxon>Sordariomycetes</taxon>
        <taxon>Hypocreomycetidae</taxon>
        <taxon>Hypocreales</taxon>
        <taxon>Ophiocordycipitaceae</taxon>
        <taxon>Ophiocordyceps</taxon>
    </lineage>
</organism>
<evidence type="ECO:0000256" key="4">
    <source>
        <dbReference type="PIRSR" id="PIRSR617939-2"/>
    </source>
</evidence>
<evidence type="ECO:0000256" key="2">
    <source>
        <dbReference type="ARBA" id="ARBA00023239"/>
    </source>
</evidence>
<comment type="caution">
    <text evidence="6">The sequence shown here is derived from an EMBL/GenBank/DDBJ whole genome shotgun (WGS) entry which is preliminary data.</text>
</comment>
<reference evidence="6 7" key="1">
    <citation type="submission" date="2017-06" db="EMBL/GenBank/DDBJ databases">
        <title>Ant-infecting Ophiocordyceps genomes reveal a high diversity of potential behavioral manipulation genes and a possible major role for enterotoxins.</title>
        <authorList>
            <person name="De Bekker C."/>
            <person name="Evans H.C."/>
            <person name="Brachmann A."/>
            <person name="Hughes D.P."/>
        </authorList>
    </citation>
    <scope>NUCLEOTIDE SEQUENCE [LARGE SCALE GENOMIC DNA]</scope>
    <source>
        <strain evidence="6 7">Map64</strain>
    </source>
</reference>
<dbReference type="PANTHER" id="PTHR12935">
    <property type="entry name" value="GAMMA-GLUTAMYLCYCLOTRANSFERASE"/>
    <property type="match status" value="1"/>
</dbReference>
<dbReference type="EMBL" id="NJET01000060">
    <property type="protein sequence ID" value="PHH62941.1"/>
    <property type="molecule type" value="Genomic_DNA"/>
</dbReference>
<feature type="domain" description="Gamma-glutamylcyclotransferase AIG2-like" evidence="5">
    <location>
        <begin position="10"/>
        <end position="112"/>
    </location>
</feature>
<sequence length="154" mass="17137">MGANKTHTLYFAYGSNLSTEQMHERCPGAQALGLGKLQGWQWIINQRGYANVVQGGRGDGVVYGLVYRLAGNDEERLDGFEGVPHAYTKEQCSVKWQGGGEAVQALVYVDRRRVEVGPPRGEYVARMERAVADAVDNWGMPNEYAEAMLKFLYC</sequence>
<dbReference type="STRING" id="1399860.A0A2C5Y7U4"/>
<evidence type="ECO:0000313" key="7">
    <source>
        <dbReference type="Proteomes" id="UP000226192"/>
    </source>
</evidence>
<dbReference type="SUPFAM" id="SSF110857">
    <property type="entry name" value="Gamma-glutamyl cyclotransferase-like"/>
    <property type="match status" value="1"/>
</dbReference>
<name>A0A2C5Y7U4_9HYPO</name>
<dbReference type="InterPro" id="IPR036568">
    <property type="entry name" value="GGCT-like_sf"/>
</dbReference>
<keyword evidence="7" id="KW-1185">Reference proteome</keyword>
<evidence type="ECO:0000259" key="5">
    <source>
        <dbReference type="Pfam" id="PF06094"/>
    </source>
</evidence>
<dbReference type="Proteomes" id="UP000226192">
    <property type="component" value="Unassembled WGS sequence"/>
</dbReference>
<accession>A0A2C5Y7U4</accession>
<evidence type="ECO:0000256" key="3">
    <source>
        <dbReference type="PIRSR" id="PIRSR617939-1"/>
    </source>
</evidence>
<dbReference type="GO" id="GO:0003839">
    <property type="term" value="F:gamma-glutamylcyclotransferase activity"/>
    <property type="evidence" value="ECO:0007669"/>
    <property type="project" value="UniProtKB-EC"/>
</dbReference>
<dbReference type="CDD" id="cd06661">
    <property type="entry name" value="GGCT_like"/>
    <property type="match status" value="1"/>
</dbReference>
<gene>
    <name evidence="6" type="ORF">CDD81_6574</name>
</gene>
<dbReference type="Pfam" id="PF06094">
    <property type="entry name" value="GGACT"/>
    <property type="match status" value="1"/>
</dbReference>
<dbReference type="InterPro" id="IPR009288">
    <property type="entry name" value="AIG2-like_dom"/>
</dbReference>
<evidence type="ECO:0000256" key="1">
    <source>
        <dbReference type="ARBA" id="ARBA00012346"/>
    </source>
</evidence>
<protein>
    <recommendedName>
        <fullName evidence="1">gamma-glutamylcyclotransferase</fullName>
        <ecNumber evidence="1">4.3.2.9</ecNumber>
    </recommendedName>
</protein>
<dbReference type="OrthoDB" id="2924818at2759"/>
<dbReference type="EC" id="4.3.2.9" evidence="1"/>
<proteinExistence type="predicted"/>
<dbReference type="InterPro" id="IPR013024">
    <property type="entry name" value="GGCT-like"/>
</dbReference>